<protein>
    <submittedName>
        <fullName evidence="1">Uncharacterized protein</fullName>
    </submittedName>
</protein>
<dbReference type="AlphaFoldDB" id="A0A382EIL9"/>
<name>A0A382EIL9_9ZZZZ</name>
<organism evidence="1">
    <name type="scientific">marine metagenome</name>
    <dbReference type="NCBI Taxonomy" id="408172"/>
    <lineage>
        <taxon>unclassified sequences</taxon>
        <taxon>metagenomes</taxon>
        <taxon>ecological metagenomes</taxon>
    </lineage>
</organism>
<evidence type="ECO:0000313" key="1">
    <source>
        <dbReference type="EMBL" id="SVB49783.1"/>
    </source>
</evidence>
<sequence length="38" mass="4278">VSEPLVQVVIRGKGDAESHMYTRSVEFTHNSLEFELDG</sequence>
<reference evidence="1" key="1">
    <citation type="submission" date="2018-05" db="EMBL/GenBank/DDBJ databases">
        <authorList>
            <person name="Lanie J.A."/>
            <person name="Ng W.-L."/>
            <person name="Kazmierczak K.M."/>
            <person name="Andrzejewski T.M."/>
            <person name="Davidsen T.M."/>
            <person name="Wayne K.J."/>
            <person name="Tettelin H."/>
            <person name="Glass J.I."/>
            <person name="Rusch D."/>
            <person name="Podicherti R."/>
            <person name="Tsui H.-C.T."/>
            <person name="Winkler M.E."/>
        </authorList>
    </citation>
    <scope>NUCLEOTIDE SEQUENCE</scope>
</reference>
<gene>
    <name evidence="1" type="ORF">METZ01_LOCUS202637</name>
</gene>
<dbReference type="EMBL" id="UINC01044389">
    <property type="protein sequence ID" value="SVB49783.1"/>
    <property type="molecule type" value="Genomic_DNA"/>
</dbReference>
<accession>A0A382EIL9</accession>
<feature type="non-terminal residue" evidence="1">
    <location>
        <position position="1"/>
    </location>
</feature>
<proteinExistence type="predicted"/>
<feature type="non-terminal residue" evidence="1">
    <location>
        <position position="38"/>
    </location>
</feature>